<evidence type="ECO:0000259" key="1">
    <source>
        <dbReference type="PROSITE" id="PS51186"/>
    </source>
</evidence>
<organism evidence="2 3">
    <name type="scientific">Daphnia galeata</name>
    <dbReference type="NCBI Taxonomy" id="27404"/>
    <lineage>
        <taxon>Eukaryota</taxon>
        <taxon>Metazoa</taxon>
        <taxon>Ecdysozoa</taxon>
        <taxon>Arthropoda</taxon>
        <taxon>Crustacea</taxon>
        <taxon>Branchiopoda</taxon>
        <taxon>Diplostraca</taxon>
        <taxon>Cladocera</taxon>
        <taxon>Anomopoda</taxon>
        <taxon>Daphniidae</taxon>
        <taxon>Daphnia</taxon>
    </lineage>
</organism>
<name>A0A8J2WC54_9CRUS</name>
<dbReference type="Proteomes" id="UP000789390">
    <property type="component" value="Unassembled WGS sequence"/>
</dbReference>
<dbReference type="OrthoDB" id="6347563at2759"/>
<comment type="caution">
    <text evidence="2">The sequence shown here is derived from an EMBL/GenBank/DDBJ whole genome shotgun (WGS) entry which is preliminary data.</text>
</comment>
<keyword evidence="3" id="KW-1185">Reference proteome</keyword>
<gene>
    <name evidence="2" type="ORF">DGAL_LOCUS555</name>
</gene>
<evidence type="ECO:0000313" key="2">
    <source>
        <dbReference type="EMBL" id="CAH0098475.1"/>
    </source>
</evidence>
<dbReference type="Gene3D" id="3.40.630.30">
    <property type="match status" value="3"/>
</dbReference>
<dbReference type="PANTHER" id="PTHR20958">
    <property type="entry name" value="GLYCINE N-ACYLTRANSFERASE-LIKE PROTEIN"/>
    <property type="match status" value="1"/>
</dbReference>
<dbReference type="Pfam" id="PF08445">
    <property type="entry name" value="FR47"/>
    <property type="match status" value="3"/>
</dbReference>
<dbReference type="InterPro" id="IPR013653">
    <property type="entry name" value="GCN5-like_dom"/>
</dbReference>
<reference evidence="2" key="1">
    <citation type="submission" date="2021-11" db="EMBL/GenBank/DDBJ databases">
        <authorList>
            <person name="Schell T."/>
        </authorList>
    </citation>
    <scope>NUCLEOTIDE SEQUENCE</scope>
    <source>
        <strain evidence="2">M5</strain>
    </source>
</reference>
<dbReference type="GO" id="GO:0016747">
    <property type="term" value="F:acyltransferase activity, transferring groups other than amino-acyl groups"/>
    <property type="evidence" value="ECO:0007669"/>
    <property type="project" value="InterPro"/>
</dbReference>
<dbReference type="SUPFAM" id="SSF55729">
    <property type="entry name" value="Acyl-CoA N-acyltransferases (Nat)"/>
    <property type="match status" value="3"/>
</dbReference>
<feature type="domain" description="N-acetyltransferase" evidence="1">
    <location>
        <begin position="184"/>
        <end position="331"/>
    </location>
</feature>
<dbReference type="InterPro" id="IPR053225">
    <property type="entry name" value="Acyl-CoA_N-acyltransferase"/>
</dbReference>
<proteinExistence type="predicted"/>
<dbReference type="AlphaFoldDB" id="A0A8J2WC54"/>
<dbReference type="InterPro" id="IPR000182">
    <property type="entry name" value="GNAT_dom"/>
</dbReference>
<sequence>MNKRNFVGSYQSMEHQQSNLPEADELIQIATRKCLFHLLSFLDRKLPESCAVHSFVNAAILTASPSYLVYFKRQHVSSTPAVTFSEDEFSLIVGVGMERFISSSNQETKKCWFFSAWTDDDDKNLADAYEAIDIIDWSLDAVVMHYKNHTPHPAISHFIATKQTIGHCYPCDQYVLSLKNAVHLHIREIDGVYVKSLERCHAQTVYDYWPYKEGTTVENVAKEIEELPSAGVFLKDNNKLVSWMMSHPPNGMSRLHTLQEFRRRGYAALVTQYLSKRTAQCGFVPFVNIDEENVASQKFFENMKFELFRPVHIGVAKPSEIIVLILKKNRKKYCLFLLPQMEQPQHQVAKDDGLLTLATRKCLFRLLSFLDSRLPECSAIHSFVCAALITANPSCHIYFRKAQSPSRDENEYYSLIIGIAAECFIQPNQQVKKCWTVTAWTDDDEILANAYEAIHIIDWNTDTVIMHYKFHEPHPAITNLIINKHGEEKENRMCYPSDQFYLPVNDALNLKISEMDGVYVKSLEPCHAKIVYDYWPYRESTTVDNITREIELLPSAGVFLKENDELVSWMMCHPPNGMSRLHTLEEHRRQGYAALVTQYLSKRVAQCGFVPFVNIVIENTASYKFFESMKFTFLRPIHVHYSTNNTAKIHFGVMEHQHIEHTGCENNMIQLATRKCLFRLVSFLDRKLPEACAIHSFVSAAISTANPSYRVYFRRNFVTTPPTSAKEEEDYSVIVGVSKENFIGNNEEVKKCWTITAWTDNDEKLSVAFEEIHEIDWNLDVIVIHYKHHTLHQGITHFLDGKKISGHCYPCDQYILPIKDALNLQVSETDGVYVKSLERCHAQLVYDKWPYRAGSTVESVAKEIDELPSAGVFLKTDNQLVSWMMYHLPNGMSRLHTLEEHRRRGYAALVTQYLSKRVAQCGLVPFVNIHIDNVASYTFFTSMMGFQRLCYGHCYVTNNYPS</sequence>
<dbReference type="PANTHER" id="PTHR20958:SF6">
    <property type="entry name" value="GLYCINE N-ACYLTRANSFERASE-LIKE PROTEIN"/>
    <property type="match status" value="1"/>
</dbReference>
<feature type="domain" description="N-acetyltransferase" evidence="1">
    <location>
        <begin position="832"/>
        <end position="962"/>
    </location>
</feature>
<feature type="domain" description="N-acetyltransferase" evidence="1">
    <location>
        <begin position="518"/>
        <end position="673"/>
    </location>
</feature>
<protein>
    <recommendedName>
        <fullName evidence="1">N-acetyltransferase domain-containing protein</fullName>
    </recommendedName>
</protein>
<evidence type="ECO:0000313" key="3">
    <source>
        <dbReference type="Proteomes" id="UP000789390"/>
    </source>
</evidence>
<dbReference type="EMBL" id="CAKKLH010000002">
    <property type="protein sequence ID" value="CAH0098475.1"/>
    <property type="molecule type" value="Genomic_DNA"/>
</dbReference>
<dbReference type="PROSITE" id="PS51186">
    <property type="entry name" value="GNAT"/>
    <property type="match status" value="3"/>
</dbReference>
<accession>A0A8J2WC54</accession>
<dbReference type="InterPro" id="IPR016181">
    <property type="entry name" value="Acyl_CoA_acyltransferase"/>
</dbReference>